<evidence type="ECO:0000313" key="2">
    <source>
        <dbReference type="Proteomes" id="UP001243375"/>
    </source>
</evidence>
<organism evidence="1 2">
    <name type="scientific">Naganishia vaughanmartiniae</name>
    <dbReference type="NCBI Taxonomy" id="1424756"/>
    <lineage>
        <taxon>Eukaryota</taxon>
        <taxon>Fungi</taxon>
        <taxon>Dikarya</taxon>
        <taxon>Basidiomycota</taxon>
        <taxon>Agaricomycotina</taxon>
        <taxon>Tremellomycetes</taxon>
        <taxon>Filobasidiales</taxon>
        <taxon>Filobasidiaceae</taxon>
        <taxon>Naganishia</taxon>
    </lineage>
</organism>
<evidence type="ECO:0000313" key="1">
    <source>
        <dbReference type="EMBL" id="KAJ9114977.1"/>
    </source>
</evidence>
<sequence>MAYNAYASSSKHTLDIPELQLPTNVAVPPPSPPPPAPPQVSTQARKETDFHRYLAGQSVMKSGLTRDQAEVNKIIADASKDSKFFKREREKDDLLVKRIEGLMRKKEELEKRANLPKLEKEANEIIAKLEATRDLSQKIVHVDLDAFYEARKYGVRSGMAGFIAKKLCPHLIFVKNNFADYSEASKQVREVLARYDENLAMAGLDEGYLNITPYMTLHDMSASDVVSHLRAAVEAETGLTISAGIAPNKLLAKICSDKNKPDGQFELEGDAKVVKAFMRDLPIRRVPGVGRVAERILSSMGVQTCGDVYTHRAVINLMDHHLGLQGLLKAYLGIGSSVVQPGRREERKSVGCERTFSDKSNETEILEMLEHIAQELESDLARTGFAGRCVCVKYKAHTYEVKTRQVSLNKFVNTAAEIYPHAKELLEKEFPLKIRLLGIRMTHLKDLQGPQGGLDKFLAESVPGRKKRLRSASQDPGDDIRVISSDEDDETHRRPSESASPQRKAMRMHRSPSLADAMNCPICGKTLKNGTTNVDLNRHIDSCLRATSPEVISDDEIEIVKVSRSAAQPSPVQKRSKQKVKAKPPDKLQNAFQLMMSGK</sequence>
<name>A0ACC2WWS6_9TREE</name>
<protein>
    <submittedName>
        <fullName evidence="1">Uncharacterized protein</fullName>
    </submittedName>
</protein>
<reference evidence="1" key="1">
    <citation type="submission" date="2023-04" db="EMBL/GenBank/DDBJ databases">
        <title>Draft Genome sequencing of Naganishia species isolated from polar environments using Oxford Nanopore Technology.</title>
        <authorList>
            <person name="Leo P."/>
            <person name="Venkateswaran K."/>
        </authorList>
    </citation>
    <scope>NUCLEOTIDE SEQUENCE</scope>
    <source>
        <strain evidence="1">MNA-CCFEE 5425</strain>
    </source>
</reference>
<dbReference type="EMBL" id="JASBWU010000017">
    <property type="protein sequence ID" value="KAJ9114977.1"/>
    <property type="molecule type" value="Genomic_DNA"/>
</dbReference>
<comment type="caution">
    <text evidence="1">The sequence shown here is derived from an EMBL/GenBank/DDBJ whole genome shotgun (WGS) entry which is preliminary data.</text>
</comment>
<gene>
    <name evidence="1" type="ORF">QFC22_005305</name>
</gene>
<proteinExistence type="predicted"/>
<keyword evidence="2" id="KW-1185">Reference proteome</keyword>
<dbReference type="Proteomes" id="UP001243375">
    <property type="component" value="Unassembled WGS sequence"/>
</dbReference>
<accession>A0ACC2WWS6</accession>